<evidence type="ECO:0000313" key="11">
    <source>
        <dbReference type="Proteomes" id="UP000523821"/>
    </source>
</evidence>
<dbReference type="SMART" id="SM00650">
    <property type="entry name" value="rADc"/>
    <property type="match status" value="1"/>
</dbReference>
<evidence type="ECO:0000256" key="5">
    <source>
        <dbReference type="ARBA" id="ARBA00022691"/>
    </source>
</evidence>
<keyword evidence="2 7" id="KW-0698">rRNA processing</keyword>
<keyword evidence="3 7" id="KW-0489">Methyltransferase</keyword>
<dbReference type="InterPro" id="IPR011530">
    <property type="entry name" value="rRNA_adenine_dimethylase"/>
</dbReference>
<evidence type="ECO:0000256" key="4">
    <source>
        <dbReference type="ARBA" id="ARBA00022679"/>
    </source>
</evidence>
<keyword evidence="6 7" id="KW-0694">RNA-binding</keyword>
<dbReference type="InterPro" id="IPR023165">
    <property type="entry name" value="rRNA_Ade_diMease-like_C"/>
</dbReference>
<reference evidence="10 11" key="1">
    <citation type="submission" date="2020-08" db="EMBL/GenBank/DDBJ databases">
        <title>Genomic Encyclopedia of Type Strains, Phase IV (KMG-IV): sequencing the most valuable type-strain genomes for metagenomic binning, comparative biology and taxonomic classification.</title>
        <authorList>
            <person name="Goeker M."/>
        </authorList>
    </citation>
    <scope>NUCLEOTIDE SEQUENCE [LARGE SCALE GENOMIC DNA]</scope>
    <source>
        <strain evidence="10 11">DSM 16268</strain>
    </source>
</reference>
<dbReference type="AlphaFoldDB" id="A0A7W9CU90"/>
<dbReference type="PANTHER" id="PTHR11727">
    <property type="entry name" value="DIMETHYLADENOSINE TRANSFERASE"/>
    <property type="match status" value="1"/>
</dbReference>
<dbReference type="EC" id="2.1.1.182" evidence="7"/>
<evidence type="ECO:0000313" key="10">
    <source>
        <dbReference type="EMBL" id="MBB5751487.1"/>
    </source>
</evidence>
<dbReference type="HAMAP" id="MF_00607">
    <property type="entry name" value="16SrRNA_methyltr_A"/>
    <property type="match status" value="1"/>
</dbReference>
<feature type="binding site" evidence="7 8">
    <location>
        <position position="64"/>
    </location>
    <ligand>
        <name>S-adenosyl-L-methionine</name>
        <dbReference type="ChEBI" id="CHEBI:59789"/>
    </ligand>
</feature>
<dbReference type="Gene3D" id="3.40.50.150">
    <property type="entry name" value="Vaccinia Virus protein VP39"/>
    <property type="match status" value="1"/>
</dbReference>
<comment type="similarity">
    <text evidence="7">Belongs to the class I-like SAM-binding methyltransferase superfamily. rRNA adenine N(6)-methyltransferase family. RsmA subfamily.</text>
</comment>
<accession>A0A7W9CU90</accession>
<feature type="binding site" evidence="7 8">
    <location>
        <position position="112"/>
    </location>
    <ligand>
        <name>S-adenosyl-L-methionine</name>
        <dbReference type="ChEBI" id="CHEBI:59789"/>
    </ligand>
</feature>
<evidence type="ECO:0000256" key="6">
    <source>
        <dbReference type="ARBA" id="ARBA00022884"/>
    </source>
</evidence>
<comment type="function">
    <text evidence="7">Specifically dimethylates two adjacent adenosines (A1518 and A1519) in the loop of a conserved hairpin near the 3'-end of 16S rRNA in the 30S particle. May play a critical role in biogenesis of 30S subunits.</text>
</comment>
<dbReference type="RefSeq" id="WP_183852202.1">
    <property type="nucleotide sequence ID" value="NZ_JACHOO010000001.1"/>
</dbReference>
<dbReference type="GO" id="GO:0003723">
    <property type="term" value="F:RNA binding"/>
    <property type="evidence" value="ECO:0007669"/>
    <property type="project" value="UniProtKB-UniRule"/>
</dbReference>
<feature type="binding site" evidence="7 8">
    <location>
        <position position="39"/>
    </location>
    <ligand>
        <name>S-adenosyl-L-methionine</name>
        <dbReference type="ChEBI" id="CHEBI:59789"/>
    </ligand>
</feature>
<comment type="catalytic activity">
    <reaction evidence="7">
        <text>adenosine(1518)/adenosine(1519) in 16S rRNA + 4 S-adenosyl-L-methionine = N(6)-dimethyladenosine(1518)/N(6)-dimethyladenosine(1519) in 16S rRNA + 4 S-adenosyl-L-homocysteine + 4 H(+)</text>
        <dbReference type="Rhea" id="RHEA:19609"/>
        <dbReference type="Rhea" id="RHEA-COMP:10232"/>
        <dbReference type="Rhea" id="RHEA-COMP:10233"/>
        <dbReference type="ChEBI" id="CHEBI:15378"/>
        <dbReference type="ChEBI" id="CHEBI:57856"/>
        <dbReference type="ChEBI" id="CHEBI:59789"/>
        <dbReference type="ChEBI" id="CHEBI:74411"/>
        <dbReference type="ChEBI" id="CHEBI:74493"/>
        <dbReference type="EC" id="2.1.1.182"/>
    </reaction>
</comment>
<dbReference type="InterPro" id="IPR020598">
    <property type="entry name" value="rRNA_Ade_methylase_Trfase_N"/>
</dbReference>
<dbReference type="PROSITE" id="PS51689">
    <property type="entry name" value="SAM_RNA_A_N6_MT"/>
    <property type="match status" value="1"/>
</dbReference>
<comment type="subcellular location">
    <subcellularLocation>
        <location evidence="7">Cytoplasm</location>
    </subcellularLocation>
</comment>
<keyword evidence="4 7" id="KW-0808">Transferase</keyword>
<keyword evidence="11" id="KW-1185">Reference proteome</keyword>
<comment type="caution">
    <text evidence="10">The sequence shown here is derived from an EMBL/GenBank/DDBJ whole genome shotgun (WGS) entry which is preliminary data.</text>
</comment>
<dbReference type="FunFam" id="1.10.8.100:FF:000001">
    <property type="entry name" value="Ribosomal RNA small subunit methyltransferase A"/>
    <property type="match status" value="1"/>
</dbReference>
<dbReference type="SUPFAM" id="SSF53335">
    <property type="entry name" value="S-adenosyl-L-methionine-dependent methyltransferases"/>
    <property type="match status" value="1"/>
</dbReference>
<feature type="binding site" evidence="7 8">
    <location>
        <position position="86"/>
    </location>
    <ligand>
        <name>S-adenosyl-L-methionine</name>
        <dbReference type="ChEBI" id="CHEBI:59789"/>
    </ligand>
</feature>
<keyword evidence="1 7" id="KW-0963">Cytoplasm</keyword>
<dbReference type="GO" id="GO:0052908">
    <property type="term" value="F:16S rRNA (adenine(1518)-N(6)/adenine(1519)-N(6))-dimethyltransferase activity"/>
    <property type="evidence" value="ECO:0007669"/>
    <property type="project" value="UniProtKB-EC"/>
</dbReference>
<proteinExistence type="inferred from homology"/>
<organism evidence="10 11">
    <name type="scientific">Prosthecomicrobium pneumaticum</name>
    <dbReference type="NCBI Taxonomy" id="81895"/>
    <lineage>
        <taxon>Bacteria</taxon>
        <taxon>Pseudomonadati</taxon>
        <taxon>Pseudomonadota</taxon>
        <taxon>Alphaproteobacteria</taxon>
        <taxon>Hyphomicrobiales</taxon>
        <taxon>Kaistiaceae</taxon>
        <taxon>Prosthecomicrobium</taxon>
    </lineage>
</organism>
<name>A0A7W9CU90_9HYPH</name>
<feature type="binding site" evidence="7 8">
    <location>
        <position position="131"/>
    </location>
    <ligand>
        <name>S-adenosyl-L-methionine</name>
        <dbReference type="ChEBI" id="CHEBI:59789"/>
    </ligand>
</feature>
<evidence type="ECO:0000259" key="9">
    <source>
        <dbReference type="SMART" id="SM00650"/>
    </source>
</evidence>
<dbReference type="GO" id="GO:0005829">
    <property type="term" value="C:cytosol"/>
    <property type="evidence" value="ECO:0007669"/>
    <property type="project" value="TreeGrafter"/>
</dbReference>
<dbReference type="InterPro" id="IPR029063">
    <property type="entry name" value="SAM-dependent_MTases_sf"/>
</dbReference>
<feature type="binding site" evidence="7 8">
    <location>
        <position position="37"/>
    </location>
    <ligand>
        <name>S-adenosyl-L-methionine</name>
        <dbReference type="ChEBI" id="CHEBI:59789"/>
    </ligand>
</feature>
<dbReference type="InterPro" id="IPR020596">
    <property type="entry name" value="rRNA_Ade_Mease_Trfase_CS"/>
</dbReference>
<dbReference type="Gene3D" id="1.10.8.100">
    <property type="entry name" value="Ribosomal RNA adenine dimethylase-like, domain 2"/>
    <property type="match status" value="1"/>
</dbReference>
<evidence type="ECO:0000256" key="3">
    <source>
        <dbReference type="ARBA" id="ARBA00022603"/>
    </source>
</evidence>
<gene>
    <name evidence="7" type="primary">rsmA</name>
    <name evidence="7" type="synonym">ksgA</name>
    <name evidence="10" type="ORF">GGQ63_000530</name>
</gene>
<dbReference type="InterPro" id="IPR001737">
    <property type="entry name" value="KsgA/Erm"/>
</dbReference>
<dbReference type="PANTHER" id="PTHR11727:SF7">
    <property type="entry name" value="DIMETHYLADENOSINE TRANSFERASE-RELATED"/>
    <property type="match status" value="1"/>
</dbReference>
<evidence type="ECO:0000256" key="2">
    <source>
        <dbReference type="ARBA" id="ARBA00022552"/>
    </source>
</evidence>
<dbReference type="Proteomes" id="UP000523821">
    <property type="component" value="Unassembled WGS sequence"/>
</dbReference>
<dbReference type="PROSITE" id="PS01131">
    <property type="entry name" value="RRNA_A_DIMETH"/>
    <property type="match status" value="1"/>
</dbReference>
<evidence type="ECO:0000256" key="8">
    <source>
        <dbReference type="PROSITE-ProRule" id="PRU01026"/>
    </source>
</evidence>
<dbReference type="CDD" id="cd02440">
    <property type="entry name" value="AdoMet_MTases"/>
    <property type="match status" value="1"/>
</dbReference>
<keyword evidence="5 7" id="KW-0949">S-adenosyl-L-methionine</keyword>
<dbReference type="NCBIfam" id="TIGR00755">
    <property type="entry name" value="ksgA"/>
    <property type="match status" value="1"/>
</dbReference>
<evidence type="ECO:0000256" key="7">
    <source>
        <dbReference type="HAMAP-Rule" id="MF_00607"/>
    </source>
</evidence>
<evidence type="ECO:0000256" key="1">
    <source>
        <dbReference type="ARBA" id="ARBA00022490"/>
    </source>
</evidence>
<dbReference type="EMBL" id="JACHOO010000001">
    <property type="protein sequence ID" value="MBB5751487.1"/>
    <property type="molecule type" value="Genomic_DNA"/>
</dbReference>
<feature type="domain" description="Ribosomal RNA adenine methylase transferase N-terminal" evidence="9">
    <location>
        <begin position="44"/>
        <end position="219"/>
    </location>
</feature>
<sequence>MSEPSPPGGLVAFDGLPPLRDVIARHGLQALKALGQNFLLDLNLTGRIARAAGPLAGVTVIEVGPGPGGLTRALLSEGAKTVIAIERDRRCLDALAEIAAHYPGRLEIVEGDALETDMAALADGPTRIVANLPYNIATPLLIGWLKAEPWPPWYEKMVLMFQREVAERIVASPADGAYGRLGVIAGWRTEARILFDIAPRAFTPPPKVVSSVVELVPRAVPLACDVAQLERVTTAAFGQRRKMLRQSLRSLGVEPALLLDAAGIEGTRRAEEIDVAGFVRMAGALPR</sequence>
<protein>
    <recommendedName>
        <fullName evidence="7">Ribosomal RNA small subunit methyltransferase A</fullName>
        <ecNumber evidence="7">2.1.1.182</ecNumber>
    </recommendedName>
    <alternativeName>
        <fullName evidence="7">16S rRNA (adenine(1518)-N(6)/adenine(1519)-N(6))-dimethyltransferase</fullName>
    </alternativeName>
    <alternativeName>
        <fullName evidence="7">16S rRNA dimethyladenosine transferase</fullName>
    </alternativeName>
    <alternativeName>
        <fullName evidence="7">16S rRNA dimethylase</fullName>
    </alternativeName>
    <alternativeName>
        <fullName evidence="7">S-adenosylmethionine-6-N', N'-adenosyl(rRNA) dimethyltransferase</fullName>
    </alternativeName>
</protein>
<dbReference type="Pfam" id="PF00398">
    <property type="entry name" value="RrnaAD"/>
    <property type="match status" value="1"/>
</dbReference>